<dbReference type="AlphaFoldDB" id="A0A1X7PGS5"/>
<dbReference type="RefSeq" id="WP_139832350.1">
    <property type="nucleotide sequence ID" value="NZ_FXBL01000004.1"/>
</dbReference>
<keyword evidence="1" id="KW-1133">Transmembrane helix</keyword>
<accession>A0A1X7PGS5</accession>
<protein>
    <submittedName>
        <fullName evidence="2">Uncharacterized protein</fullName>
    </submittedName>
</protein>
<evidence type="ECO:0000256" key="1">
    <source>
        <dbReference type="SAM" id="Phobius"/>
    </source>
</evidence>
<gene>
    <name evidence="2" type="ORF">SAMN02982922_4250</name>
</gene>
<sequence length="204" mass="23499">MGDVLTINYGYCANDSLTCHITIAAMTTWVPAMLAALIASFLTVRRYWRQQSHRNTHVLHALWEETRTVCFDCQQWIDYNSILSAKRRAQTEPGYRPYTVAFVTSRRNVEALISDMPGINPELARCGFRFHYRDTIAIEFTNAVISDRWTTLAEDQKLFALDDLDMAIRELRIAAKELHYKLAELLGVQPDENVMRNTVPIGFH</sequence>
<dbReference type="Proteomes" id="UP000193083">
    <property type="component" value="Unassembled WGS sequence"/>
</dbReference>
<keyword evidence="1" id="KW-0472">Membrane</keyword>
<organism evidence="2 3">
    <name type="scientific">Mesorhizobium australicum</name>
    <dbReference type="NCBI Taxonomy" id="536018"/>
    <lineage>
        <taxon>Bacteria</taxon>
        <taxon>Pseudomonadati</taxon>
        <taxon>Pseudomonadota</taxon>
        <taxon>Alphaproteobacteria</taxon>
        <taxon>Hyphomicrobiales</taxon>
        <taxon>Phyllobacteriaceae</taxon>
        <taxon>Mesorhizobium</taxon>
    </lineage>
</organism>
<evidence type="ECO:0000313" key="2">
    <source>
        <dbReference type="EMBL" id="SMH50714.1"/>
    </source>
</evidence>
<name>A0A1X7PGS5_9HYPH</name>
<dbReference type="EMBL" id="FXBL01000004">
    <property type="protein sequence ID" value="SMH50714.1"/>
    <property type="molecule type" value="Genomic_DNA"/>
</dbReference>
<proteinExistence type="predicted"/>
<evidence type="ECO:0000313" key="3">
    <source>
        <dbReference type="Proteomes" id="UP000193083"/>
    </source>
</evidence>
<keyword evidence="3" id="KW-1185">Reference proteome</keyword>
<keyword evidence="1" id="KW-0812">Transmembrane</keyword>
<reference evidence="2 3" key="1">
    <citation type="submission" date="2017-04" db="EMBL/GenBank/DDBJ databases">
        <authorList>
            <person name="Afonso C.L."/>
            <person name="Miller P.J."/>
            <person name="Scott M.A."/>
            <person name="Spackman E."/>
            <person name="Goraichik I."/>
            <person name="Dimitrov K.M."/>
            <person name="Suarez D.L."/>
            <person name="Swayne D.E."/>
        </authorList>
    </citation>
    <scope>NUCLEOTIDE SEQUENCE [LARGE SCALE GENOMIC DNA]</scope>
    <source>
        <strain evidence="2 3">B5P</strain>
    </source>
</reference>
<feature type="transmembrane region" description="Helical" evidence="1">
    <location>
        <begin position="20"/>
        <end position="44"/>
    </location>
</feature>